<evidence type="ECO:0000313" key="2">
    <source>
        <dbReference type="Proteomes" id="UP000366872"/>
    </source>
</evidence>
<reference evidence="1 2" key="1">
    <citation type="submission" date="2019-04" db="EMBL/GenBank/DDBJ databases">
        <authorList>
            <person name="Van Vliet M D."/>
        </authorList>
    </citation>
    <scope>NUCLEOTIDE SEQUENCE [LARGE SCALE GENOMIC DNA]</scope>
    <source>
        <strain evidence="1 2">F1</strain>
    </source>
</reference>
<keyword evidence="2" id="KW-1185">Reference proteome</keyword>
<organism evidence="1 2">
    <name type="scientific">Pontiella desulfatans</name>
    <dbReference type="NCBI Taxonomy" id="2750659"/>
    <lineage>
        <taxon>Bacteria</taxon>
        <taxon>Pseudomonadati</taxon>
        <taxon>Kiritimatiellota</taxon>
        <taxon>Kiritimatiellia</taxon>
        <taxon>Kiritimatiellales</taxon>
        <taxon>Pontiellaceae</taxon>
        <taxon>Pontiella</taxon>
    </lineage>
</organism>
<dbReference type="RefSeq" id="WP_136082510.1">
    <property type="nucleotide sequence ID" value="NZ_CAAHFG010000004.1"/>
</dbReference>
<accession>A0A6C2UCQ1</accession>
<proteinExistence type="predicted"/>
<dbReference type="Proteomes" id="UP000366872">
    <property type="component" value="Unassembled WGS sequence"/>
</dbReference>
<gene>
    <name evidence="1" type="ORF">PDESU_05600</name>
</gene>
<name>A0A6C2UCQ1_PONDE</name>
<dbReference type="EMBL" id="CAAHFG010000004">
    <property type="protein sequence ID" value="VGO17006.1"/>
    <property type="molecule type" value="Genomic_DNA"/>
</dbReference>
<protein>
    <recommendedName>
        <fullName evidence="3">Toxin HigB-2</fullName>
    </recommendedName>
</protein>
<evidence type="ECO:0000313" key="1">
    <source>
        <dbReference type="EMBL" id="VGO17006.1"/>
    </source>
</evidence>
<dbReference type="AlphaFoldDB" id="A0A6C2UCQ1"/>
<sequence>MWGLAKAEGFDNNFKKFARKHRAESAAVMANLETALAVLNETNNVQAVRELSFSRKEPDGILALDSRGAKRERTGTKLKTTRLYIYTVEINSTLYLLRIGDKDSQQQDLKTCRNAIRRIKRELER</sequence>
<evidence type="ECO:0008006" key="3">
    <source>
        <dbReference type="Google" id="ProtNLM"/>
    </source>
</evidence>